<keyword evidence="8" id="KW-0067">ATP-binding</keyword>
<dbReference type="InterPro" id="IPR027417">
    <property type="entry name" value="P-loop_NTPase"/>
</dbReference>
<dbReference type="InterPro" id="IPR003593">
    <property type="entry name" value="AAA+_ATPase"/>
</dbReference>
<dbReference type="GO" id="GO:0005524">
    <property type="term" value="F:ATP binding"/>
    <property type="evidence" value="ECO:0007669"/>
    <property type="project" value="UniProtKB-KW"/>
</dbReference>
<evidence type="ECO:0000259" key="15">
    <source>
        <dbReference type="PROSITE" id="PS50893"/>
    </source>
</evidence>
<dbReference type="InterPro" id="IPR003439">
    <property type="entry name" value="ABC_transporter-like_ATP-bd"/>
</dbReference>
<proteinExistence type="predicted"/>
<dbReference type="InterPro" id="IPR039421">
    <property type="entry name" value="Type_1_exporter"/>
</dbReference>
<dbReference type="PANTHER" id="PTHR24221">
    <property type="entry name" value="ATP-BINDING CASSETTE SUB-FAMILY B"/>
    <property type="match status" value="1"/>
</dbReference>
<evidence type="ECO:0000256" key="13">
    <source>
        <dbReference type="SAM" id="MobiDB-lite"/>
    </source>
</evidence>
<dbReference type="GO" id="GO:0003677">
    <property type="term" value="F:DNA binding"/>
    <property type="evidence" value="ECO:0007669"/>
    <property type="project" value="UniProtKB-KW"/>
</dbReference>
<dbReference type="PROSITE" id="PS50893">
    <property type="entry name" value="ABC_TRANSPORTER_2"/>
    <property type="match status" value="1"/>
</dbReference>
<keyword evidence="3" id="KW-0812">Transmembrane</keyword>
<keyword evidence="5" id="KW-0547">Nucleotide-binding</keyword>
<keyword evidence="4" id="KW-0479">Metal-binding</keyword>
<comment type="caution">
    <text evidence="17">The sequence shown here is derived from an EMBL/GenBank/DDBJ whole genome shotgun (WGS) entry which is preliminary data.</text>
</comment>
<reference evidence="17 18" key="1">
    <citation type="submission" date="2018-08" db="EMBL/GenBank/DDBJ databases">
        <title>Aphanomyces genome sequencing and annotation.</title>
        <authorList>
            <person name="Minardi D."/>
            <person name="Oidtmann B."/>
            <person name="Van Der Giezen M."/>
            <person name="Studholme D.J."/>
        </authorList>
    </citation>
    <scope>NUCLEOTIDE SEQUENCE [LARGE SCALE GENOMIC DNA]</scope>
    <source>
        <strain evidence="17 18">Si</strain>
    </source>
</reference>
<feature type="domain" description="HTH CENPB-type" evidence="16">
    <location>
        <begin position="395"/>
        <end position="466"/>
    </location>
</feature>
<comment type="subcellular location">
    <subcellularLocation>
        <location evidence="1">Membrane</location>
        <topology evidence="1">Multi-pass membrane protein</topology>
    </subcellularLocation>
</comment>
<dbReference type="InterPro" id="IPR036640">
    <property type="entry name" value="ABC1_TM_sf"/>
</dbReference>
<accession>A0A418BX20</accession>
<dbReference type="Gene3D" id="3.40.50.300">
    <property type="entry name" value="P-loop containing nucleotide triphosphate hydrolases"/>
    <property type="match status" value="1"/>
</dbReference>
<feature type="compositionally biased region" description="Basic and acidic residues" evidence="13">
    <location>
        <begin position="383"/>
        <end position="396"/>
    </location>
</feature>
<evidence type="ECO:0000256" key="9">
    <source>
        <dbReference type="ARBA" id="ARBA00022989"/>
    </source>
</evidence>
<dbReference type="Pfam" id="PF03221">
    <property type="entry name" value="HTH_Tnp_Tc5"/>
    <property type="match status" value="1"/>
</dbReference>
<dbReference type="GO" id="GO:0005737">
    <property type="term" value="C:cytoplasm"/>
    <property type="evidence" value="ECO:0007669"/>
    <property type="project" value="UniProtKB-ARBA"/>
</dbReference>
<evidence type="ECO:0000259" key="14">
    <source>
        <dbReference type="PROSITE" id="PS50199"/>
    </source>
</evidence>
<dbReference type="VEuPathDB" id="FungiDB:H257_10444"/>
<feature type="region of interest" description="Disordered" evidence="13">
    <location>
        <begin position="383"/>
        <end position="404"/>
    </location>
</feature>
<evidence type="ECO:0000256" key="10">
    <source>
        <dbReference type="ARBA" id="ARBA00023125"/>
    </source>
</evidence>
<sequence>MTSGDFFSAVTLLGRVSTPVTVLGGFMRVAIGNASSLQRLDEIVYDKCNVDDGDTDRLPRVPRMQQGLRIDRLSFQYDTTSDVWNLQDVNATFPIGHYVCIVGPSGCGKSTLLGCLMQFYEPSDGVIAVDDHNLHAYSKSSYMGQIAVVFQDGGILNGSILDNIRFGNALATDDECKHAAELAECGAFVHALKDGYDTIVGQHATANLSGGQTQRICLARALVRKPSILLLDEATSALDAETEASIVDCLHALAKKLHMTIISVTHRLSTTRSADSILVMQSGRIIDRGTYHELLARPMGFFAELMNKPEEAAGNKCRESAATFNYGSQFFDMEDDTAVATNSQRALELFADDLPVLTVLAGECGKIVSLKTRIPYSTLMRKMRESRAGTRKDPQRRGPKTSIPQPCEADLVAWIDAMQQNGYPPSRQAVLVKATQMLRRIDPLQTALTSGWYKKFRARHKDLTNRVAQVISRARNSVDEAGVDRMFNSVHKTVIENKLTADRIFNMDETAFASRRKSSTHGGVPKSYLQAYWIERRDVLRREMLTLPADEKKRASGRSTIDVGGRILTLELLHEVDKTKEQRQAATKRKNALKATRGKRGKPIVLSKKAFMMSQVHKWKCGVCSFANIAEAQACALCETKPGMVVSDEAVGAAYLHPNDLTPLQHSARYYKSFLLVCIYICCYGHHRMRKQWLRTVDDASGQIVWSQLIQPSLPNQSRSDDTYFIVTSTLPTVPEANIYAVADVSDQSIHVVVDDELPPSTPLSKPTDGLEPLLASRMSLEATAQVPSSSPDQQVRVELSFEPLTMASAQRTLVATTLSPWLVRQLDDLTNESFSVKYLALLSLLRANMDYGYR</sequence>
<evidence type="ECO:0000256" key="6">
    <source>
        <dbReference type="ARBA" id="ARBA00022771"/>
    </source>
</evidence>
<dbReference type="Gene3D" id="1.10.10.60">
    <property type="entry name" value="Homeodomain-like"/>
    <property type="match status" value="1"/>
</dbReference>
<name>A0A418BX20_APHAT</name>
<evidence type="ECO:0000256" key="8">
    <source>
        <dbReference type="ARBA" id="ARBA00022840"/>
    </source>
</evidence>
<dbReference type="Pfam" id="PF00005">
    <property type="entry name" value="ABC_tran"/>
    <property type="match status" value="1"/>
</dbReference>
<dbReference type="GO" id="GO:0008270">
    <property type="term" value="F:zinc ion binding"/>
    <property type="evidence" value="ECO:0007669"/>
    <property type="project" value="UniProtKB-KW"/>
</dbReference>
<evidence type="ECO:0000256" key="2">
    <source>
        <dbReference type="ARBA" id="ARBA00022448"/>
    </source>
</evidence>
<dbReference type="InterPro" id="IPR006600">
    <property type="entry name" value="HTH_CenpB_DNA-bd_dom"/>
</dbReference>
<evidence type="ECO:0000313" key="17">
    <source>
        <dbReference type="EMBL" id="RHY55714.1"/>
    </source>
</evidence>
<dbReference type="PROSITE" id="PS01358">
    <property type="entry name" value="ZF_RANBP2_1"/>
    <property type="match status" value="1"/>
</dbReference>
<dbReference type="SUPFAM" id="SSF52540">
    <property type="entry name" value="P-loop containing nucleoside triphosphate hydrolases"/>
    <property type="match status" value="1"/>
</dbReference>
<evidence type="ECO:0000256" key="7">
    <source>
        <dbReference type="ARBA" id="ARBA00022833"/>
    </source>
</evidence>
<dbReference type="PROSITE" id="PS51253">
    <property type="entry name" value="HTH_CENPB"/>
    <property type="match status" value="1"/>
</dbReference>
<evidence type="ECO:0000256" key="4">
    <source>
        <dbReference type="ARBA" id="ARBA00022723"/>
    </source>
</evidence>
<dbReference type="FunFam" id="3.40.50.300:FF:000604">
    <property type="entry name" value="ABC transporter B family member 28"/>
    <property type="match status" value="1"/>
</dbReference>
<dbReference type="AlphaFoldDB" id="A0A418BX20"/>
<gene>
    <name evidence="17" type="ORF">DYB34_010003</name>
</gene>
<keyword evidence="7" id="KW-0862">Zinc</keyword>
<dbReference type="GO" id="GO:0042626">
    <property type="term" value="F:ATPase-coupled transmembrane transporter activity"/>
    <property type="evidence" value="ECO:0007669"/>
    <property type="project" value="TreeGrafter"/>
</dbReference>
<dbReference type="EMBL" id="QUTB01005401">
    <property type="protein sequence ID" value="RHY55714.1"/>
    <property type="molecule type" value="Genomic_DNA"/>
</dbReference>
<keyword evidence="11" id="KW-0472">Membrane</keyword>
<evidence type="ECO:0000256" key="3">
    <source>
        <dbReference type="ARBA" id="ARBA00022692"/>
    </source>
</evidence>
<evidence type="ECO:0000256" key="1">
    <source>
        <dbReference type="ARBA" id="ARBA00004141"/>
    </source>
</evidence>
<feature type="domain" description="ABC transporter" evidence="15">
    <location>
        <begin position="68"/>
        <end position="307"/>
    </location>
</feature>
<evidence type="ECO:0000313" key="18">
    <source>
        <dbReference type="Proteomes" id="UP000283543"/>
    </source>
</evidence>
<dbReference type="PROSITE" id="PS50199">
    <property type="entry name" value="ZF_RANBP2_2"/>
    <property type="match status" value="1"/>
</dbReference>
<organism evidence="17 18">
    <name type="scientific">Aphanomyces astaci</name>
    <name type="common">Crayfish plague agent</name>
    <dbReference type="NCBI Taxonomy" id="112090"/>
    <lineage>
        <taxon>Eukaryota</taxon>
        <taxon>Sar</taxon>
        <taxon>Stramenopiles</taxon>
        <taxon>Oomycota</taxon>
        <taxon>Saprolegniomycetes</taxon>
        <taxon>Saprolegniales</taxon>
        <taxon>Verrucalvaceae</taxon>
        <taxon>Aphanomyces</taxon>
    </lineage>
</organism>
<keyword evidence="9" id="KW-1133">Transmembrane helix</keyword>
<evidence type="ECO:0000256" key="11">
    <source>
        <dbReference type="ARBA" id="ARBA00023136"/>
    </source>
</evidence>
<dbReference type="GO" id="GO:0016020">
    <property type="term" value="C:membrane"/>
    <property type="evidence" value="ECO:0007669"/>
    <property type="project" value="UniProtKB-SubCell"/>
</dbReference>
<evidence type="ECO:0000256" key="12">
    <source>
        <dbReference type="PROSITE-ProRule" id="PRU00322"/>
    </source>
</evidence>
<evidence type="ECO:0000256" key="5">
    <source>
        <dbReference type="ARBA" id="ARBA00022741"/>
    </source>
</evidence>
<dbReference type="Gene3D" id="1.20.1560.10">
    <property type="entry name" value="ABC transporter type 1, transmembrane domain"/>
    <property type="match status" value="1"/>
</dbReference>
<dbReference type="SMART" id="SM00382">
    <property type="entry name" value="AAA"/>
    <property type="match status" value="1"/>
</dbReference>
<dbReference type="Proteomes" id="UP000283543">
    <property type="component" value="Unassembled WGS sequence"/>
</dbReference>
<keyword evidence="2" id="KW-0813">Transport</keyword>
<evidence type="ECO:0008006" key="19">
    <source>
        <dbReference type="Google" id="ProtNLM"/>
    </source>
</evidence>
<keyword evidence="6 12" id="KW-0863">Zinc-finger</keyword>
<dbReference type="InterPro" id="IPR001876">
    <property type="entry name" value="Znf_RanBP2"/>
</dbReference>
<keyword evidence="10" id="KW-0238">DNA-binding</keyword>
<evidence type="ECO:0000259" key="16">
    <source>
        <dbReference type="PROSITE" id="PS51253"/>
    </source>
</evidence>
<feature type="domain" description="RanBP2-type" evidence="14">
    <location>
        <begin position="615"/>
        <end position="644"/>
    </location>
</feature>
<protein>
    <recommendedName>
        <fullName evidence="19">RanBP2-type domain-containing protein</fullName>
    </recommendedName>
</protein>
<dbReference type="PANTHER" id="PTHR24221:SF620">
    <property type="entry name" value="ABC TRANSMEMBRANE TYPE-1 DOMAIN-CONTAINING PROTEIN"/>
    <property type="match status" value="1"/>
</dbReference>
<dbReference type="GO" id="GO:0016887">
    <property type="term" value="F:ATP hydrolysis activity"/>
    <property type="evidence" value="ECO:0007669"/>
    <property type="project" value="InterPro"/>
</dbReference>